<evidence type="ECO:0000256" key="4">
    <source>
        <dbReference type="ARBA" id="ARBA00019595"/>
    </source>
</evidence>
<dbReference type="Pfam" id="PF00908">
    <property type="entry name" value="dTDP_sugar_isom"/>
    <property type="match status" value="1"/>
</dbReference>
<dbReference type="PANTHER" id="PTHR21047">
    <property type="entry name" value="DTDP-6-DEOXY-D-GLUCOSE-3,5 EPIMERASE"/>
    <property type="match status" value="1"/>
</dbReference>
<dbReference type="InterPro" id="IPR000888">
    <property type="entry name" value="RmlC-like"/>
</dbReference>
<evidence type="ECO:0000256" key="5">
    <source>
        <dbReference type="RuleBase" id="RU364069"/>
    </source>
</evidence>
<evidence type="ECO:0000256" key="3">
    <source>
        <dbReference type="ARBA" id="ARBA00012098"/>
    </source>
</evidence>
<dbReference type="RefSeq" id="WP_226954513.1">
    <property type="nucleotide sequence ID" value="NZ_JACDXW010000005.1"/>
</dbReference>
<sequence>MLPNLIDTRLPDVKLLAPRVYADARGHFMESARQAWGALLPGFSGAFVQSNVSLSHQHVLRGLHFQRAPAQGKLLHVLQGEIFDVVVDVRRASPRFGQMASFQLSASKHELLWVPPGYAHGFLVLSEQALVSYQCTAYYSPESEVCLHWNDAALAIAWPVATPLVSERDACGQSLQALQKAGLCL</sequence>
<accession>A0ABS8CEX1</accession>
<proteinExistence type="inferred from homology"/>
<organism evidence="6 7">
    <name type="scientific">Mesopusillimonas faecipullorum</name>
    <dbReference type="NCBI Taxonomy" id="2755040"/>
    <lineage>
        <taxon>Bacteria</taxon>
        <taxon>Pseudomonadati</taxon>
        <taxon>Pseudomonadota</taxon>
        <taxon>Betaproteobacteria</taxon>
        <taxon>Burkholderiales</taxon>
        <taxon>Alcaligenaceae</taxon>
        <taxon>Mesopusillimonas</taxon>
    </lineage>
</organism>
<keyword evidence="7" id="KW-1185">Reference proteome</keyword>
<gene>
    <name evidence="6" type="primary">rfbC</name>
    <name evidence="6" type="ORF">H0484_10220</name>
</gene>
<dbReference type="NCBIfam" id="TIGR01221">
    <property type="entry name" value="rmlC"/>
    <property type="match status" value="1"/>
</dbReference>
<dbReference type="Proteomes" id="UP000776983">
    <property type="component" value="Unassembled WGS sequence"/>
</dbReference>
<keyword evidence="5 6" id="KW-0413">Isomerase</keyword>
<dbReference type="EC" id="5.1.3.13" evidence="3 5"/>
<evidence type="ECO:0000256" key="1">
    <source>
        <dbReference type="ARBA" id="ARBA00001298"/>
    </source>
</evidence>
<comment type="pathway">
    <text evidence="5">Carbohydrate biosynthesis; dTDP-L-rhamnose biosynthesis.</text>
</comment>
<dbReference type="SUPFAM" id="SSF51182">
    <property type="entry name" value="RmlC-like cupins"/>
    <property type="match status" value="1"/>
</dbReference>
<evidence type="ECO:0000313" key="6">
    <source>
        <dbReference type="EMBL" id="MCB5364119.1"/>
    </source>
</evidence>
<name>A0ABS8CEX1_9BURK</name>
<comment type="function">
    <text evidence="2 5">Catalyzes the epimerization of the C3' and C5'positions of dTDP-6-deoxy-D-xylo-4-hexulose, forming dTDP-6-deoxy-L-lyxo-4-hexulose.</text>
</comment>
<dbReference type="GO" id="GO:0008830">
    <property type="term" value="F:dTDP-4-dehydrorhamnose 3,5-epimerase activity"/>
    <property type="evidence" value="ECO:0007669"/>
    <property type="project" value="UniProtKB-EC"/>
</dbReference>
<dbReference type="InterPro" id="IPR014710">
    <property type="entry name" value="RmlC-like_jellyroll"/>
</dbReference>
<evidence type="ECO:0000313" key="7">
    <source>
        <dbReference type="Proteomes" id="UP000776983"/>
    </source>
</evidence>
<dbReference type="CDD" id="cd00438">
    <property type="entry name" value="cupin_RmlC"/>
    <property type="match status" value="1"/>
</dbReference>
<dbReference type="EMBL" id="JACDXW010000005">
    <property type="protein sequence ID" value="MCB5364119.1"/>
    <property type="molecule type" value="Genomic_DNA"/>
</dbReference>
<protein>
    <recommendedName>
        <fullName evidence="4 5">dTDP-4-dehydrorhamnose 3,5-epimerase</fullName>
        <ecNumber evidence="3 5">5.1.3.13</ecNumber>
    </recommendedName>
    <alternativeName>
        <fullName evidence="5">Thymidine diphospho-4-keto-rhamnose 3,5-epimerase</fullName>
    </alternativeName>
</protein>
<dbReference type="Gene3D" id="2.60.120.10">
    <property type="entry name" value="Jelly Rolls"/>
    <property type="match status" value="1"/>
</dbReference>
<comment type="similarity">
    <text evidence="5">Belongs to the dTDP-4-dehydrorhamnose 3,5-epimerase family.</text>
</comment>
<comment type="caution">
    <text evidence="6">The sequence shown here is derived from an EMBL/GenBank/DDBJ whole genome shotgun (WGS) entry which is preliminary data.</text>
</comment>
<reference evidence="6 7" key="1">
    <citation type="submission" date="2020-07" db="EMBL/GenBank/DDBJ databases">
        <title>Pusillimonas sp. nov., isolated from poultry manure in Taiwan.</title>
        <authorList>
            <person name="Lin S.-Y."/>
            <person name="Tang Y.-S."/>
            <person name="Young C.-C."/>
        </authorList>
    </citation>
    <scope>NUCLEOTIDE SEQUENCE [LARGE SCALE GENOMIC DNA]</scope>
    <source>
        <strain evidence="6 7">CC-YST705</strain>
    </source>
</reference>
<dbReference type="InterPro" id="IPR011051">
    <property type="entry name" value="RmlC_Cupin_sf"/>
</dbReference>
<comment type="catalytic activity">
    <reaction evidence="1 5">
        <text>dTDP-4-dehydro-6-deoxy-alpha-D-glucose = dTDP-4-dehydro-beta-L-rhamnose</text>
        <dbReference type="Rhea" id="RHEA:16969"/>
        <dbReference type="ChEBI" id="CHEBI:57649"/>
        <dbReference type="ChEBI" id="CHEBI:62830"/>
        <dbReference type="EC" id="5.1.3.13"/>
    </reaction>
</comment>
<dbReference type="PANTHER" id="PTHR21047:SF2">
    <property type="entry name" value="THYMIDINE DIPHOSPHO-4-KETO-RHAMNOSE 3,5-EPIMERASE"/>
    <property type="match status" value="1"/>
</dbReference>
<comment type="subunit">
    <text evidence="5">Homodimer.</text>
</comment>
<evidence type="ECO:0000256" key="2">
    <source>
        <dbReference type="ARBA" id="ARBA00001997"/>
    </source>
</evidence>